<dbReference type="InterPro" id="IPR029063">
    <property type="entry name" value="SAM-dependent_MTases_sf"/>
</dbReference>
<dbReference type="CDD" id="cd02440">
    <property type="entry name" value="AdoMet_MTases"/>
    <property type="match status" value="1"/>
</dbReference>
<evidence type="ECO:0000313" key="6">
    <source>
        <dbReference type="Proteomes" id="UP001239445"/>
    </source>
</evidence>
<dbReference type="PANTHER" id="PTHR32183:SF6">
    <property type="entry name" value="CYSTEINE SULFINATE DESULFINASE_CYSTEINE DESULFURASE AND RELATED ENZYMES"/>
    <property type="match status" value="1"/>
</dbReference>
<dbReference type="AlphaFoldDB" id="A0AAJ0B2X4"/>
<sequence length="295" mass="32713">MDTHEPPSPTDSPAPDANRLKETFTAPFPAHASRWDSLWRESYTPWDRGGPSLALADFLSDQFSHSMQFSIARPRIPIPRSQGDRKKALVPGCGRGHDVLLLSSFGYDVTGLDVSPASIESAKENEKLHANDDVYALREGTPFRGSIDWVVGDFFSDETLDSSLEKFDLIFDYTFFCALPPEARHRWAKRMSSLLHPDGHLVCLEWPLTKNFESGGPPWALTPETYVAHLAFPGVVLKYAADGLDLSSIPPLENPPADALCRLGRTKPKRTHKSGLDSAGKITDFISVWVHTSQI</sequence>
<dbReference type="InterPro" id="IPR008854">
    <property type="entry name" value="TPMT"/>
</dbReference>
<dbReference type="PANTHER" id="PTHR32183">
    <property type="match status" value="1"/>
</dbReference>
<gene>
    <name evidence="5" type="ORF">QBC47DRAFT_393799</name>
</gene>
<comment type="caution">
    <text evidence="5">The sequence shown here is derived from an EMBL/GenBank/DDBJ whole genome shotgun (WGS) entry which is preliminary data.</text>
</comment>
<dbReference type="SUPFAM" id="SSF53335">
    <property type="entry name" value="S-adenosyl-L-methionine-dependent methyltransferases"/>
    <property type="match status" value="1"/>
</dbReference>
<accession>A0AAJ0B2X4</accession>
<evidence type="ECO:0000256" key="2">
    <source>
        <dbReference type="ARBA" id="ARBA00022603"/>
    </source>
</evidence>
<name>A0AAJ0B2X4_9PEZI</name>
<keyword evidence="2 5" id="KW-0489">Methyltransferase</keyword>
<organism evidence="5 6">
    <name type="scientific">Echria macrotheca</name>
    <dbReference type="NCBI Taxonomy" id="438768"/>
    <lineage>
        <taxon>Eukaryota</taxon>
        <taxon>Fungi</taxon>
        <taxon>Dikarya</taxon>
        <taxon>Ascomycota</taxon>
        <taxon>Pezizomycotina</taxon>
        <taxon>Sordariomycetes</taxon>
        <taxon>Sordariomycetidae</taxon>
        <taxon>Sordariales</taxon>
        <taxon>Schizotheciaceae</taxon>
        <taxon>Echria</taxon>
    </lineage>
</organism>
<evidence type="ECO:0000256" key="3">
    <source>
        <dbReference type="ARBA" id="ARBA00022679"/>
    </source>
</evidence>
<proteinExistence type="predicted"/>
<dbReference type="GO" id="GO:0032259">
    <property type="term" value="P:methylation"/>
    <property type="evidence" value="ECO:0007669"/>
    <property type="project" value="UniProtKB-KW"/>
</dbReference>
<keyword evidence="4" id="KW-0949">S-adenosyl-L-methionine</keyword>
<dbReference type="Pfam" id="PF05724">
    <property type="entry name" value="TPMT"/>
    <property type="match status" value="1"/>
</dbReference>
<protein>
    <submittedName>
        <fullName evidence="5">S-adenosyl-L-methionine-dependent methyltransferase</fullName>
    </submittedName>
</protein>
<dbReference type="Proteomes" id="UP001239445">
    <property type="component" value="Unassembled WGS sequence"/>
</dbReference>
<dbReference type="PROSITE" id="PS51585">
    <property type="entry name" value="SAM_MT_TPMT"/>
    <property type="match status" value="1"/>
</dbReference>
<evidence type="ECO:0000313" key="5">
    <source>
        <dbReference type="EMBL" id="KAK1750587.1"/>
    </source>
</evidence>
<keyword evidence="3" id="KW-0808">Transferase</keyword>
<dbReference type="EMBL" id="MU839846">
    <property type="protein sequence ID" value="KAK1750587.1"/>
    <property type="molecule type" value="Genomic_DNA"/>
</dbReference>
<keyword evidence="1" id="KW-0597">Phosphoprotein</keyword>
<reference evidence="5" key="1">
    <citation type="submission" date="2023-06" db="EMBL/GenBank/DDBJ databases">
        <title>Genome-scale phylogeny and comparative genomics of the fungal order Sordariales.</title>
        <authorList>
            <consortium name="Lawrence Berkeley National Laboratory"/>
            <person name="Hensen N."/>
            <person name="Bonometti L."/>
            <person name="Westerberg I."/>
            <person name="Brannstrom I.O."/>
            <person name="Guillou S."/>
            <person name="Cros-Aarteil S."/>
            <person name="Calhoun S."/>
            <person name="Haridas S."/>
            <person name="Kuo A."/>
            <person name="Mondo S."/>
            <person name="Pangilinan J."/>
            <person name="Riley R."/>
            <person name="Labutti K."/>
            <person name="Andreopoulos B."/>
            <person name="Lipzen A."/>
            <person name="Chen C."/>
            <person name="Yanf M."/>
            <person name="Daum C."/>
            <person name="Ng V."/>
            <person name="Clum A."/>
            <person name="Steindorff A."/>
            <person name="Ohm R."/>
            <person name="Martin F."/>
            <person name="Silar P."/>
            <person name="Natvig D."/>
            <person name="Lalanne C."/>
            <person name="Gautier V."/>
            <person name="Ament-Velasquez S.L."/>
            <person name="Kruys A."/>
            <person name="Hutchinson M.I."/>
            <person name="Powell A.J."/>
            <person name="Barry K."/>
            <person name="Miller A.N."/>
            <person name="Grigoriev I.V."/>
            <person name="Debuchy R."/>
            <person name="Gladieux P."/>
            <person name="Thoren M.H."/>
            <person name="Johannesson H."/>
        </authorList>
    </citation>
    <scope>NUCLEOTIDE SEQUENCE</scope>
    <source>
        <strain evidence="5">PSN4</strain>
    </source>
</reference>
<keyword evidence="6" id="KW-1185">Reference proteome</keyword>
<evidence type="ECO:0000256" key="1">
    <source>
        <dbReference type="ARBA" id="ARBA00022553"/>
    </source>
</evidence>
<dbReference type="GO" id="GO:0008757">
    <property type="term" value="F:S-adenosylmethionine-dependent methyltransferase activity"/>
    <property type="evidence" value="ECO:0007669"/>
    <property type="project" value="InterPro"/>
</dbReference>
<evidence type="ECO:0000256" key="4">
    <source>
        <dbReference type="ARBA" id="ARBA00022691"/>
    </source>
</evidence>
<dbReference type="Gene3D" id="3.40.50.150">
    <property type="entry name" value="Vaccinia Virus protein VP39"/>
    <property type="match status" value="1"/>
</dbReference>